<dbReference type="GeneID" id="54303980"/>
<dbReference type="AlphaFoldDB" id="A0A6A6B237"/>
<gene>
    <name evidence="2" type="ORF">K452DRAFT_362115</name>
</gene>
<sequence length="155" mass="17282">MFKTPTALALFATAALAADSIKVAYISPNYYLDLSDHHWRSHVTVGIDDGSRFSCEGVWLQDSTDYPHDFTPCQNTNWEWFTPRWVSENDFDIEIAHTYTVEETNPSRTAHHRDVGRRTITEADLTCSPGGSGPASHCATGEIELPIVNSTVTYS</sequence>
<feature type="signal peptide" evidence="1">
    <location>
        <begin position="1"/>
        <end position="17"/>
    </location>
</feature>
<feature type="chain" id="PRO_5025660803" description="AA1-like domain-containing protein" evidence="1">
    <location>
        <begin position="18"/>
        <end position="155"/>
    </location>
</feature>
<proteinExistence type="predicted"/>
<dbReference type="EMBL" id="ML995507">
    <property type="protein sequence ID" value="KAF2137077.1"/>
    <property type="molecule type" value="Genomic_DNA"/>
</dbReference>
<reference evidence="2" key="1">
    <citation type="journal article" date="2020" name="Stud. Mycol.">
        <title>101 Dothideomycetes genomes: a test case for predicting lifestyles and emergence of pathogens.</title>
        <authorList>
            <person name="Haridas S."/>
            <person name="Albert R."/>
            <person name="Binder M."/>
            <person name="Bloem J."/>
            <person name="Labutti K."/>
            <person name="Salamov A."/>
            <person name="Andreopoulos B."/>
            <person name="Baker S."/>
            <person name="Barry K."/>
            <person name="Bills G."/>
            <person name="Bluhm B."/>
            <person name="Cannon C."/>
            <person name="Castanera R."/>
            <person name="Culley D."/>
            <person name="Daum C."/>
            <person name="Ezra D."/>
            <person name="Gonzalez J."/>
            <person name="Henrissat B."/>
            <person name="Kuo A."/>
            <person name="Liang C."/>
            <person name="Lipzen A."/>
            <person name="Lutzoni F."/>
            <person name="Magnuson J."/>
            <person name="Mondo S."/>
            <person name="Nolan M."/>
            <person name="Ohm R."/>
            <person name="Pangilinan J."/>
            <person name="Park H.-J."/>
            <person name="Ramirez L."/>
            <person name="Alfaro M."/>
            <person name="Sun H."/>
            <person name="Tritt A."/>
            <person name="Yoshinaga Y."/>
            <person name="Zwiers L.-H."/>
            <person name="Turgeon B."/>
            <person name="Goodwin S."/>
            <person name="Spatafora J."/>
            <person name="Crous P."/>
            <person name="Grigoriev I."/>
        </authorList>
    </citation>
    <scope>NUCLEOTIDE SEQUENCE</scope>
    <source>
        <strain evidence="2">CBS 121167</strain>
    </source>
</reference>
<accession>A0A6A6B237</accession>
<protein>
    <recommendedName>
        <fullName evidence="4">AA1-like domain-containing protein</fullName>
    </recommendedName>
</protein>
<keyword evidence="1" id="KW-0732">Signal</keyword>
<dbReference type="Proteomes" id="UP000799438">
    <property type="component" value="Unassembled WGS sequence"/>
</dbReference>
<keyword evidence="3" id="KW-1185">Reference proteome</keyword>
<evidence type="ECO:0000313" key="2">
    <source>
        <dbReference type="EMBL" id="KAF2137077.1"/>
    </source>
</evidence>
<evidence type="ECO:0008006" key="4">
    <source>
        <dbReference type="Google" id="ProtNLM"/>
    </source>
</evidence>
<evidence type="ECO:0000256" key="1">
    <source>
        <dbReference type="SAM" id="SignalP"/>
    </source>
</evidence>
<dbReference type="RefSeq" id="XP_033392795.1">
    <property type="nucleotide sequence ID" value="XM_033546474.1"/>
</dbReference>
<evidence type="ECO:0000313" key="3">
    <source>
        <dbReference type="Proteomes" id="UP000799438"/>
    </source>
</evidence>
<organism evidence="2 3">
    <name type="scientific">Aplosporella prunicola CBS 121167</name>
    <dbReference type="NCBI Taxonomy" id="1176127"/>
    <lineage>
        <taxon>Eukaryota</taxon>
        <taxon>Fungi</taxon>
        <taxon>Dikarya</taxon>
        <taxon>Ascomycota</taxon>
        <taxon>Pezizomycotina</taxon>
        <taxon>Dothideomycetes</taxon>
        <taxon>Dothideomycetes incertae sedis</taxon>
        <taxon>Botryosphaeriales</taxon>
        <taxon>Aplosporellaceae</taxon>
        <taxon>Aplosporella</taxon>
    </lineage>
</organism>
<name>A0A6A6B237_9PEZI</name>